<organism evidence="9">
    <name type="scientific">Shewanella frigidimarina</name>
    <dbReference type="NCBI Taxonomy" id="56812"/>
    <lineage>
        <taxon>Bacteria</taxon>
        <taxon>Pseudomonadati</taxon>
        <taxon>Pseudomonadota</taxon>
        <taxon>Gammaproteobacteria</taxon>
        <taxon>Alteromonadales</taxon>
        <taxon>Shewanellaceae</taxon>
        <taxon>Shewanella</taxon>
    </lineage>
</organism>
<dbReference type="Pfam" id="PF00213">
    <property type="entry name" value="OSCP"/>
    <property type="match status" value="1"/>
</dbReference>
<evidence type="ECO:0000256" key="8">
    <source>
        <dbReference type="HAMAP-Rule" id="MF_01416"/>
    </source>
</evidence>
<protein>
    <recommendedName>
        <fullName evidence="8">ATP synthase subunit delta</fullName>
    </recommendedName>
    <alternativeName>
        <fullName evidence="8">ATP synthase F(1) sector subunit delta</fullName>
    </alternativeName>
    <alternativeName>
        <fullName evidence="8">F-type ATPase subunit delta</fullName>
        <shortName evidence="8">F-ATPase subunit delta</shortName>
    </alternativeName>
</protein>
<evidence type="ECO:0000256" key="3">
    <source>
        <dbReference type="ARBA" id="ARBA00022781"/>
    </source>
</evidence>
<dbReference type="NCBIfam" id="NF004402">
    <property type="entry name" value="PRK05758.2-2"/>
    <property type="match status" value="1"/>
</dbReference>
<dbReference type="SUPFAM" id="SSF47928">
    <property type="entry name" value="N-terminal domain of the delta subunit of the F1F0-ATP synthase"/>
    <property type="match status" value="1"/>
</dbReference>
<dbReference type="GO" id="GO:0045259">
    <property type="term" value="C:proton-transporting ATP synthase complex"/>
    <property type="evidence" value="ECO:0007669"/>
    <property type="project" value="UniProtKB-KW"/>
</dbReference>
<accession>A0A119CZN2</accession>
<comment type="similarity">
    <text evidence="8">Belongs to the ATPase delta chain family.</text>
</comment>
<dbReference type="NCBIfam" id="NF004404">
    <property type="entry name" value="PRK05758.2-5"/>
    <property type="match status" value="1"/>
</dbReference>
<dbReference type="PANTHER" id="PTHR11910">
    <property type="entry name" value="ATP SYNTHASE DELTA CHAIN"/>
    <property type="match status" value="1"/>
</dbReference>
<dbReference type="HAMAP" id="MF_01416">
    <property type="entry name" value="ATP_synth_delta_bact"/>
    <property type="match status" value="1"/>
</dbReference>
<keyword evidence="4 8" id="KW-0406">Ion transport</keyword>
<reference evidence="9 10" key="1">
    <citation type="submission" date="2016-01" db="EMBL/GenBank/DDBJ databases">
        <title>Draft genome of the antarctic isolate Shewanella frigidimarina Ag06-30.</title>
        <authorList>
            <person name="Parmeciano Di Noto G."/>
            <person name="Vazquez S."/>
            <person name="Mac Cormack W."/>
            <person name="Iriarte A."/>
            <person name="Quiroga C."/>
        </authorList>
    </citation>
    <scope>NUCLEOTIDE SEQUENCE [LARGE SCALE GENOMIC DNA]</scope>
    <source>
        <strain evidence="9 10">Ag06-30</strain>
    </source>
</reference>
<dbReference type="PRINTS" id="PR00125">
    <property type="entry name" value="ATPASEDELTA"/>
</dbReference>
<dbReference type="AlphaFoldDB" id="A0A119CZN2"/>
<evidence type="ECO:0000256" key="6">
    <source>
        <dbReference type="ARBA" id="ARBA00023196"/>
    </source>
</evidence>
<comment type="function">
    <text evidence="8">F(1)F(0) ATP synthase produces ATP from ADP in the presence of a proton or sodium gradient. F-type ATPases consist of two structural domains, F(1) containing the extramembraneous catalytic core and F(0) containing the membrane proton channel, linked together by a central stalk and a peripheral stalk. During catalysis, ATP synthesis in the catalytic domain of F(1) is coupled via a rotary mechanism of the central stalk subunits to proton translocation.</text>
</comment>
<evidence type="ECO:0000256" key="5">
    <source>
        <dbReference type="ARBA" id="ARBA00023136"/>
    </source>
</evidence>
<dbReference type="EMBL" id="LRDC01000021">
    <property type="protein sequence ID" value="KVX01584.1"/>
    <property type="molecule type" value="Genomic_DNA"/>
</dbReference>
<comment type="subcellular location">
    <subcellularLocation>
        <location evidence="8">Cell membrane</location>
        <topology evidence="8">Peripheral membrane protein</topology>
    </subcellularLocation>
    <subcellularLocation>
        <location evidence="1">Membrane</location>
    </subcellularLocation>
</comment>
<dbReference type="PROSITE" id="PS00389">
    <property type="entry name" value="ATPASE_DELTA"/>
    <property type="match status" value="1"/>
</dbReference>
<dbReference type="SMR" id="A0A119CZN2"/>
<evidence type="ECO:0000256" key="4">
    <source>
        <dbReference type="ARBA" id="ARBA00023065"/>
    </source>
</evidence>
<dbReference type="GO" id="GO:0005886">
    <property type="term" value="C:plasma membrane"/>
    <property type="evidence" value="ECO:0007669"/>
    <property type="project" value="UniProtKB-SubCell"/>
</dbReference>
<dbReference type="Gene3D" id="1.10.520.20">
    <property type="entry name" value="N-terminal domain of the delta subunit of the F1F0-ATP synthase"/>
    <property type="match status" value="1"/>
</dbReference>
<dbReference type="NCBIfam" id="TIGR01145">
    <property type="entry name" value="ATP_synt_delta"/>
    <property type="match status" value="1"/>
</dbReference>
<dbReference type="OMA" id="MVDNIQD"/>
<proteinExistence type="inferred from homology"/>
<sequence length="177" mass="19219">MAELSTIARPYAKAAFDFAVEHKAVESWTEMLTFASLVSENESIKPLLNGTLASTQLATLFIKVCGEQVNEQGQNLIKVMAENGRLGILSTVSLLFAEYRNEWAKEVEADVVSATELSSEQQQQISVSLEKRLARKVKLNCSIDASLIGGVIIKSGDLVIDGSVSGKLSRLSEKLQS</sequence>
<dbReference type="GeneID" id="41839404"/>
<dbReference type="RefSeq" id="WP_011639453.1">
    <property type="nucleotide sequence ID" value="NZ_JBBMQR010000020.1"/>
</dbReference>
<keyword evidence="2 8" id="KW-0813">Transport</keyword>
<gene>
    <name evidence="8" type="primary">atpH</name>
    <name evidence="9" type="ORF">AWJ07_17060</name>
</gene>
<dbReference type="InterPro" id="IPR000711">
    <property type="entry name" value="ATPase_OSCP/dsu"/>
</dbReference>
<evidence type="ECO:0000256" key="2">
    <source>
        <dbReference type="ARBA" id="ARBA00022448"/>
    </source>
</evidence>
<dbReference type="InterPro" id="IPR026015">
    <property type="entry name" value="ATP_synth_OSCP/delta_N_sf"/>
</dbReference>
<evidence type="ECO:0000256" key="7">
    <source>
        <dbReference type="ARBA" id="ARBA00023310"/>
    </source>
</evidence>
<keyword evidence="6 8" id="KW-0139">CF(1)</keyword>
<evidence type="ECO:0000313" key="9">
    <source>
        <dbReference type="EMBL" id="KVX01584.1"/>
    </source>
</evidence>
<evidence type="ECO:0000313" key="10">
    <source>
        <dbReference type="Proteomes" id="UP000055702"/>
    </source>
</evidence>
<name>A0A119CZN2_SHEFR</name>
<comment type="caution">
    <text evidence="9">The sequence shown here is derived from an EMBL/GenBank/DDBJ whole genome shotgun (WGS) entry which is preliminary data.</text>
</comment>
<keyword evidence="8" id="KW-1003">Cell membrane</keyword>
<evidence type="ECO:0000256" key="1">
    <source>
        <dbReference type="ARBA" id="ARBA00004370"/>
    </source>
</evidence>
<comment type="function">
    <text evidence="8">This protein is part of the stalk that links CF(0) to CF(1). It either transmits conformational changes from CF(0) to CF(1) or is implicated in proton conduction.</text>
</comment>
<keyword evidence="3 8" id="KW-0375">Hydrogen ion transport</keyword>
<dbReference type="Proteomes" id="UP000055702">
    <property type="component" value="Unassembled WGS sequence"/>
</dbReference>
<keyword evidence="7 8" id="KW-0066">ATP synthesis</keyword>
<keyword evidence="5 8" id="KW-0472">Membrane</keyword>
<dbReference type="GO" id="GO:0046933">
    <property type="term" value="F:proton-transporting ATP synthase activity, rotational mechanism"/>
    <property type="evidence" value="ECO:0007669"/>
    <property type="project" value="UniProtKB-UniRule"/>
</dbReference>
<dbReference type="InterPro" id="IPR020781">
    <property type="entry name" value="ATPase_OSCP/d_CS"/>
</dbReference>